<sequence>MWAVVAIVISLASFFLQPKMKTTTPSPGEQEGTKADEGGSICVIFGTCDVSPNFTAFKAEAPEAIQK</sequence>
<comment type="caution">
    <text evidence="1">The sequence shown here is derived from an EMBL/GenBank/DDBJ whole genome shotgun (WGS) entry which is preliminary data.</text>
</comment>
<proteinExistence type="predicted"/>
<protein>
    <submittedName>
        <fullName evidence="1">Uncharacterized protein</fullName>
    </submittedName>
</protein>
<name>A0A3A8EL65_9GAMM</name>
<dbReference type="Proteomes" id="UP000282388">
    <property type="component" value="Unassembled WGS sequence"/>
</dbReference>
<organism evidence="1 2">
    <name type="scientific">Acinetobacter tianfuensis</name>
    <dbReference type="NCBI Taxonomy" id="2419603"/>
    <lineage>
        <taxon>Bacteria</taxon>
        <taxon>Pseudomonadati</taxon>
        <taxon>Pseudomonadota</taxon>
        <taxon>Gammaproteobacteria</taxon>
        <taxon>Moraxellales</taxon>
        <taxon>Moraxellaceae</taxon>
        <taxon>Acinetobacter</taxon>
    </lineage>
</organism>
<reference evidence="1 2" key="1">
    <citation type="submission" date="2018-09" db="EMBL/GenBank/DDBJ databases">
        <title>The draft genome of Acinetobacter spp. strains.</title>
        <authorList>
            <person name="Qin J."/>
            <person name="Feng Y."/>
            <person name="Zong Z."/>
        </authorList>
    </citation>
    <scope>NUCLEOTIDE SEQUENCE [LARGE SCALE GENOMIC DNA]</scope>
    <source>
        <strain evidence="1 2">WCHAc060012</strain>
    </source>
</reference>
<gene>
    <name evidence="1" type="ORF">D7V32_08530</name>
</gene>
<evidence type="ECO:0000313" key="2">
    <source>
        <dbReference type="Proteomes" id="UP000282388"/>
    </source>
</evidence>
<accession>A0A3A8EL65</accession>
<dbReference type="OrthoDB" id="6708743at2"/>
<dbReference type="EMBL" id="RAXV01000015">
    <property type="protein sequence ID" value="RKG31500.1"/>
    <property type="molecule type" value="Genomic_DNA"/>
</dbReference>
<dbReference type="AlphaFoldDB" id="A0A3A8EL65"/>
<dbReference type="RefSeq" id="WP_120402465.1">
    <property type="nucleotide sequence ID" value="NZ_RAXV01000015.1"/>
</dbReference>
<keyword evidence="2" id="KW-1185">Reference proteome</keyword>
<evidence type="ECO:0000313" key="1">
    <source>
        <dbReference type="EMBL" id="RKG31500.1"/>
    </source>
</evidence>